<dbReference type="GO" id="GO:0031515">
    <property type="term" value="C:tRNA (m1A) methyltransferase complex"/>
    <property type="evidence" value="ECO:0007669"/>
    <property type="project" value="InterPro"/>
</dbReference>
<dbReference type="Gene3D" id="3.10.330.20">
    <property type="match status" value="1"/>
</dbReference>
<evidence type="ECO:0000256" key="3">
    <source>
        <dbReference type="ARBA" id="ARBA00022691"/>
    </source>
</evidence>
<dbReference type="FunFam" id="3.40.50.150:FF:000019">
    <property type="entry name" value="tRNA (adenine(58)-N(1))-methyltransferase TrmI"/>
    <property type="match status" value="1"/>
</dbReference>
<keyword evidence="3" id="KW-0949">S-adenosyl-L-methionine</keyword>
<dbReference type="GO" id="GO:0160107">
    <property type="term" value="F:tRNA (adenine(58)-N1)-methyltransferase activity"/>
    <property type="evidence" value="ECO:0007669"/>
    <property type="project" value="InterPro"/>
</dbReference>
<evidence type="ECO:0000259" key="6">
    <source>
        <dbReference type="Pfam" id="PF08704"/>
    </source>
</evidence>
<dbReference type="PANTHER" id="PTHR12133">
    <property type="entry name" value="TRNA (ADENINE(58)-N(1))-METHYLTRANSFERASE"/>
    <property type="match status" value="1"/>
</dbReference>
<accession>A0A9W5RDP1</accession>
<feature type="domain" description="tRNA (adenine(58)-N(1))-methyltransferase catalytic subunit TRM61 C-terminal" evidence="6">
    <location>
        <begin position="76"/>
        <end position="224"/>
    </location>
</feature>
<dbReference type="EMBL" id="AGWN01000001">
    <property type="protein sequence ID" value="EPD30538.1"/>
    <property type="molecule type" value="Genomic_DNA"/>
</dbReference>
<evidence type="ECO:0000313" key="7">
    <source>
        <dbReference type="EMBL" id="EPD30538.1"/>
    </source>
</evidence>
<dbReference type="OrthoDB" id="9781391at2"/>
<dbReference type="Pfam" id="PF14801">
    <property type="entry name" value="TrmI-like_N"/>
    <property type="match status" value="1"/>
</dbReference>
<dbReference type="InterPro" id="IPR049470">
    <property type="entry name" value="TRM61_C"/>
</dbReference>
<feature type="region of interest" description="Disordered" evidence="5">
    <location>
        <begin position="267"/>
        <end position="286"/>
    </location>
</feature>
<keyword evidence="4" id="KW-0819">tRNA processing</keyword>
<sequence>MGMAARRGPLQAGEFVQITDPKGRLHTVMLTPGGYFQTSRGSLHHDDIIGQPEAVTMHDGEQEFQVVRPLLTDYVMSMPRGAAIVYPKDAAQIVAFGDIFPGARVLEAGVGSGALSMSLLQAVGSTGSLHSIERREDFAKIAQGNVDLWFGGRHPAWQVSVGDFKDVAMSFPAESIDRVVLDMLAPWECIEAVEHVLAPGGVLTVYVATVTQLSRMREDLSNFGRFTRPQAWESAVRGWHLDGLAVRPDHRMVAHTGFLMTTRKVERASVPQRRGSRPAKAAEGLAGQWDGEDAWEENGELNPAISAKKVRRSIRDVAGKSSQWLAHDEYGENL</sequence>
<comment type="caution">
    <text evidence="7">The sequence shown here is derived from an EMBL/GenBank/DDBJ whole genome shotgun (WGS) entry which is preliminary data.</text>
</comment>
<dbReference type="CDD" id="cd02440">
    <property type="entry name" value="AdoMet_MTases"/>
    <property type="match status" value="1"/>
</dbReference>
<proteinExistence type="predicted"/>
<reference evidence="7 8" key="1">
    <citation type="submission" date="2013-05" db="EMBL/GenBank/DDBJ databases">
        <title>The Genome Sequence of Actinomyces europaeus ACS-120-V-COL10B.</title>
        <authorList>
            <consortium name="The Broad Institute Genomics Platform"/>
            <person name="Earl A."/>
            <person name="Ward D."/>
            <person name="Feldgarden M."/>
            <person name="Gevers D."/>
            <person name="Saerens B."/>
            <person name="Vaneechoutte M."/>
            <person name="Walker B."/>
            <person name="Young S."/>
            <person name="Zeng Q."/>
            <person name="Gargeya S."/>
            <person name="Fitzgerald M."/>
            <person name="Haas B."/>
            <person name="Abouelleil A."/>
            <person name="Allen A.W."/>
            <person name="Alvarado L."/>
            <person name="Arachchi H.M."/>
            <person name="Berlin A.M."/>
            <person name="Chapman S.B."/>
            <person name="Gainer-Dewar J."/>
            <person name="Goldberg J."/>
            <person name="Griggs A."/>
            <person name="Gujja S."/>
            <person name="Hansen M."/>
            <person name="Howarth C."/>
            <person name="Imamovic A."/>
            <person name="Ireland A."/>
            <person name="Larimer J."/>
            <person name="McCowan C."/>
            <person name="Murphy C."/>
            <person name="Pearson M."/>
            <person name="Poon T.W."/>
            <person name="Priest M."/>
            <person name="Roberts A."/>
            <person name="Saif S."/>
            <person name="Shea T."/>
            <person name="Sisk P."/>
            <person name="Sykes S."/>
            <person name="Wortman J."/>
            <person name="Nusbaum C."/>
            <person name="Birren B."/>
        </authorList>
    </citation>
    <scope>NUCLEOTIDE SEQUENCE [LARGE SCALE GENOMIC DNA]</scope>
    <source>
        <strain evidence="7 8">ACS-120-V-Col10b</strain>
    </source>
</reference>
<dbReference type="Gene3D" id="3.40.50.150">
    <property type="entry name" value="Vaccinia Virus protein VP39"/>
    <property type="match status" value="1"/>
</dbReference>
<evidence type="ECO:0000256" key="1">
    <source>
        <dbReference type="ARBA" id="ARBA00022603"/>
    </source>
</evidence>
<keyword evidence="2" id="KW-0808">Transferase</keyword>
<keyword evidence="8" id="KW-1185">Reference proteome</keyword>
<protein>
    <recommendedName>
        <fullName evidence="6">tRNA (adenine(58)-N(1))-methyltransferase catalytic subunit TRM61 C-terminal domain-containing protein</fullName>
    </recommendedName>
</protein>
<dbReference type="Pfam" id="PF08704">
    <property type="entry name" value="GCD14"/>
    <property type="match status" value="1"/>
</dbReference>
<evidence type="ECO:0000256" key="2">
    <source>
        <dbReference type="ARBA" id="ARBA00022679"/>
    </source>
</evidence>
<keyword evidence="1" id="KW-0489">Methyltransferase</keyword>
<organism evidence="7 8">
    <name type="scientific">Gleimia europaea ACS-120-V-Col10b</name>
    <dbReference type="NCBI Taxonomy" id="883069"/>
    <lineage>
        <taxon>Bacteria</taxon>
        <taxon>Bacillati</taxon>
        <taxon>Actinomycetota</taxon>
        <taxon>Actinomycetes</taxon>
        <taxon>Actinomycetales</taxon>
        <taxon>Actinomycetaceae</taxon>
        <taxon>Gleimia</taxon>
    </lineage>
</organism>
<evidence type="ECO:0000256" key="4">
    <source>
        <dbReference type="ARBA" id="ARBA00022694"/>
    </source>
</evidence>
<dbReference type="SUPFAM" id="SSF53335">
    <property type="entry name" value="S-adenosyl-L-methionine-dependent methyltransferases"/>
    <property type="match status" value="1"/>
</dbReference>
<evidence type="ECO:0000313" key="8">
    <source>
        <dbReference type="Proteomes" id="UP000014387"/>
    </source>
</evidence>
<dbReference type="Proteomes" id="UP000014387">
    <property type="component" value="Unassembled WGS sequence"/>
</dbReference>
<dbReference type="PROSITE" id="PS51620">
    <property type="entry name" value="SAM_TRM61"/>
    <property type="match status" value="1"/>
</dbReference>
<name>A0A9W5RDP1_9ACTO</name>
<dbReference type="InterPro" id="IPR029063">
    <property type="entry name" value="SAM-dependent_MTases_sf"/>
</dbReference>
<dbReference type="GO" id="GO:0030488">
    <property type="term" value="P:tRNA methylation"/>
    <property type="evidence" value="ECO:0007669"/>
    <property type="project" value="InterPro"/>
</dbReference>
<dbReference type="PANTHER" id="PTHR12133:SF1">
    <property type="entry name" value="TRNA (ADENINE(58)-N(1))-METHYLTRANSFERASE, MITOCHONDRIAL"/>
    <property type="match status" value="1"/>
</dbReference>
<dbReference type="AlphaFoldDB" id="A0A9W5RDP1"/>
<gene>
    <name evidence="7" type="ORF">HMPREF9238_00283</name>
</gene>
<evidence type="ECO:0000256" key="5">
    <source>
        <dbReference type="SAM" id="MobiDB-lite"/>
    </source>
</evidence>
<dbReference type="InterPro" id="IPR014816">
    <property type="entry name" value="tRNA_MeTrfase_Gcd14"/>
</dbReference>